<sequence length="138" mass="15345">MKLTFIQDAAELEAEFPKLLPIFERLPPVPEYQPRQLLDLARRGAAHIGRIEGDDGELVGAMAFEFINYPAVLAVNIIALAGERLDEIAADLFDKFRVFCRLAGADIVEARCGEAMSRMLQRYGFGKAYNVVRADLGD</sequence>
<proteinExistence type="predicted"/>
<name>A0A446C8Y4_9BURK</name>
<protein>
    <recommendedName>
        <fullName evidence="3">N-acetyltransferase domain-containing protein</fullName>
    </recommendedName>
</protein>
<accession>A0A446C8Y4</accession>
<dbReference type="OrthoDB" id="9155503at2"/>
<dbReference type="EMBL" id="UFQC01000004">
    <property type="protein sequence ID" value="SSW64315.1"/>
    <property type="molecule type" value="Genomic_DNA"/>
</dbReference>
<evidence type="ECO:0008006" key="3">
    <source>
        <dbReference type="Google" id="ProtNLM"/>
    </source>
</evidence>
<evidence type="ECO:0000313" key="1">
    <source>
        <dbReference type="EMBL" id="SSW64315.1"/>
    </source>
</evidence>
<evidence type="ECO:0000313" key="2">
    <source>
        <dbReference type="Proteomes" id="UP000289465"/>
    </source>
</evidence>
<reference evidence="1 2" key="1">
    <citation type="submission" date="2018-07" db="EMBL/GenBank/DDBJ databases">
        <authorList>
            <person name="Peeters C."/>
        </authorList>
    </citation>
    <scope>NUCLEOTIDE SEQUENCE [LARGE SCALE GENOMIC DNA]</scope>
    <source>
        <strain evidence="1 2">LMG 30378</strain>
    </source>
</reference>
<organism evidence="1 2">
    <name type="scientific">Achromobacter veterisilvae</name>
    <dbReference type="NCBI Taxonomy" id="2069367"/>
    <lineage>
        <taxon>Bacteria</taxon>
        <taxon>Pseudomonadati</taxon>
        <taxon>Pseudomonadota</taxon>
        <taxon>Betaproteobacteria</taxon>
        <taxon>Burkholderiales</taxon>
        <taxon>Alcaligenaceae</taxon>
        <taxon>Achromobacter</taxon>
    </lineage>
</organism>
<dbReference type="RefSeq" id="WP_129239688.1">
    <property type="nucleotide sequence ID" value="NZ_UFQC01000004.1"/>
</dbReference>
<dbReference type="AlphaFoldDB" id="A0A446C8Y4"/>
<dbReference type="Proteomes" id="UP000289465">
    <property type="component" value="Unassembled WGS sequence"/>
</dbReference>
<gene>
    <name evidence="1" type="ORF">AVE30378_01017</name>
</gene>